<keyword evidence="12" id="KW-1185">Reference proteome</keyword>
<evidence type="ECO:0000256" key="5">
    <source>
        <dbReference type="ARBA" id="ARBA00038437"/>
    </source>
</evidence>
<dbReference type="SMART" id="SM00490">
    <property type="entry name" value="HELICc"/>
    <property type="match status" value="1"/>
</dbReference>
<protein>
    <submittedName>
        <fullName evidence="11">ATP-dependent RNA helicase DbpA</fullName>
    </submittedName>
</protein>
<dbReference type="Gene3D" id="3.30.70.330">
    <property type="match status" value="1"/>
</dbReference>
<dbReference type="GO" id="GO:0016787">
    <property type="term" value="F:hydrolase activity"/>
    <property type="evidence" value="ECO:0007669"/>
    <property type="project" value="UniProtKB-KW"/>
</dbReference>
<dbReference type="PANTHER" id="PTHR47959">
    <property type="entry name" value="ATP-DEPENDENT RNA HELICASE RHLE-RELATED"/>
    <property type="match status" value="1"/>
</dbReference>
<dbReference type="PROSITE" id="PS51195">
    <property type="entry name" value="Q_MOTIF"/>
    <property type="match status" value="1"/>
</dbReference>
<dbReference type="InterPro" id="IPR044742">
    <property type="entry name" value="DEAD/DEAH_RhlB"/>
</dbReference>
<accession>A0A1Y6CQT7</accession>
<dbReference type="Gene3D" id="3.40.50.300">
    <property type="entry name" value="P-loop containing nucleotide triphosphate hydrolases"/>
    <property type="match status" value="2"/>
</dbReference>
<evidence type="ECO:0000256" key="4">
    <source>
        <dbReference type="ARBA" id="ARBA00022840"/>
    </source>
</evidence>
<feature type="short sequence motif" description="Q motif" evidence="6">
    <location>
        <begin position="4"/>
        <end position="32"/>
    </location>
</feature>
<dbReference type="NCBIfam" id="NF008744">
    <property type="entry name" value="PRK11776.1"/>
    <property type="match status" value="1"/>
</dbReference>
<dbReference type="SMART" id="SM00487">
    <property type="entry name" value="DEXDc"/>
    <property type="match status" value="1"/>
</dbReference>
<dbReference type="GO" id="GO:0005829">
    <property type="term" value="C:cytosol"/>
    <property type="evidence" value="ECO:0007669"/>
    <property type="project" value="TreeGrafter"/>
</dbReference>
<comment type="similarity">
    <text evidence="5 7">Belongs to the DEAD box helicase family.</text>
</comment>
<keyword evidence="1 7" id="KW-0547">Nucleotide-binding</keyword>
<proteinExistence type="inferred from homology"/>
<dbReference type="PROSITE" id="PS51192">
    <property type="entry name" value="HELICASE_ATP_BIND_1"/>
    <property type="match status" value="1"/>
</dbReference>
<evidence type="ECO:0000256" key="2">
    <source>
        <dbReference type="ARBA" id="ARBA00022801"/>
    </source>
</evidence>
<dbReference type="Pfam" id="PF00271">
    <property type="entry name" value="Helicase_C"/>
    <property type="match status" value="1"/>
</dbReference>
<dbReference type="Proteomes" id="UP000192907">
    <property type="component" value="Unassembled WGS sequence"/>
</dbReference>
<dbReference type="InterPro" id="IPR011545">
    <property type="entry name" value="DEAD/DEAH_box_helicase_dom"/>
</dbReference>
<dbReference type="RefSeq" id="WP_132326232.1">
    <property type="nucleotide sequence ID" value="NZ_FWZT01000044.1"/>
</dbReference>
<dbReference type="InterPro" id="IPR014001">
    <property type="entry name" value="Helicase_ATP-bd"/>
</dbReference>
<dbReference type="CDD" id="cd00268">
    <property type="entry name" value="DEADc"/>
    <property type="match status" value="1"/>
</dbReference>
<evidence type="ECO:0000259" key="10">
    <source>
        <dbReference type="PROSITE" id="PS51195"/>
    </source>
</evidence>
<reference evidence="12" key="1">
    <citation type="submission" date="2017-04" db="EMBL/GenBank/DDBJ databases">
        <authorList>
            <person name="Varghese N."/>
            <person name="Submissions S."/>
        </authorList>
    </citation>
    <scope>NUCLEOTIDE SEQUENCE [LARGE SCALE GENOMIC DNA]</scope>
    <source>
        <strain evidence="12">RKEM611</strain>
    </source>
</reference>
<evidence type="ECO:0000313" key="12">
    <source>
        <dbReference type="Proteomes" id="UP000192907"/>
    </source>
</evidence>
<dbReference type="SUPFAM" id="SSF52540">
    <property type="entry name" value="P-loop containing nucleoside triphosphate hydrolases"/>
    <property type="match status" value="1"/>
</dbReference>
<dbReference type="InterPro" id="IPR005580">
    <property type="entry name" value="DbpA/CsdA_RNA-bd_dom"/>
</dbReference>
<keyword evidence="4 7" id="KW-0067">ATP-binding</keyword>
<dbReference type="PANTHER" id="PTHR47959:SF1">
    <property type="entry name" value="ATP-DEPENDENT RNA HELICASE DBPA"/>
    <property type="match status" value="1"/>
</dbReference>
<organism evidence="11 12">
    <name type="scientific">Pseudobacteriovorax antillogorgiicola</name>
    <dbReference type="NCBI Taxonomy" id="1513793"/>
    <lineage>
        <taxon>Bacteria</taxon>
        <taxon>Pseudomonadati</taxon>
        <taxon>Bdellovibrionota</taxon>
        <taxon>Oligoflexia</taxon>
        <taxon>Oligoflexales</taxon>
        <taxon>Pseudobacteriovoracaceae</taxon>
        <taxon>Pseudobacteriovorax</taxon>
    </lineage>
</organism>
<sequence length="459" mass="50438">MSSQNFSSLDLASDFLDNLKSLGYHTMTPIQSQALPLALAGQDLLAKGKTGSGKTAAFGICLARKLRPSVSRPQSIVLCPTRELADQIATELRRLARRMPNIKVLTLTGGIPIGPQLRSLAHGAHIVVGTPGRIADHLRKRSLDLRNVNTLVLDEADRMLDMGFIESVECIVQQLPTKRQTLLFSATFPDNILELSQKILSNPVRIEAESNNAAPKIKQVFYQCKATEDFYSMLPIISKHAISRAIIFCQTKVQCEDLAKSLKKKGLSAEAIHGDFEQRQRDEILTMFSQESLSFLIATDVAARGIDVSQLPAVINFELSRDPKVHIHRIGRTGRADAEGLAISIVRPRETGRWQAVQEEMKQQLPLQTVPAIASSSTLPKPPMACIRIASGKKQKMRPGDILGALIQGAGVPKDAIGKIKIFPFQSYVAIQRPLVQKAFKGLRSAQIKGRRHGMIILS</sequence>
<dbReference type="PROSITE" id="PS00039">
    <property type="entry name" value="DEAD_ATP_HELICASE"/>
    <property type="match status" value="1"/>
</dbReference>
<evidence type="ECO:0000259" key="8">
    <source>
        <dbReference type="PROSITE" id="PS51192"/>
    </source>
</evidence>
<dbReference type="InterPro" id="IPR001650">
    <property type="entry name" value="Helicase_C-like"/>
</dbReference>
<evidence type="ECO:0000256" key="7">
    <source>
        <dbReference type="RuleBase" id="RU000492"/>
    </source>
</evidence>
<evidence type="ECO:0000256" key="1">
    <source>
        <dbReference type="ARBA" id="ARBA00022741"/>
    </source>
</evidence>
<dbReference type="OrthoDB" id="5291130at2"/>
<gene>
    <name evidence="11" type="ORF">SAMN06296036_14414</name>
</gene>
<keyword evidence="2 7" id="KW-0378">Hydrolase</keyword>
<feature type="domain" description="DEAD-box RNA helicase Q" evidence="10">
    <location>
        <begin position="4"/>
        <end position="32"/>
    </location>
</feature>
<keyword evidence="3 7" id="KW-0347">Helicase</keyword>
<evidence type="ECO:0000256" key="3">
    <source>
        <dbReference type="ARBA" id="ARBA00022806"/>
    </source>
</evidence>
<name>A0A1Y6CQT7_9BACT</name>
<dbReference type="AlphaFoldDB" id="A0A1Y6CQT7"/>
<dbReference type="STRING" id="1513793.SAMN06296036_14414"/>
<evidence type="ECO:0000313" key="11">
    <source>
        <dbReference type="EMBL" id="SMF83057.1"/>
    </source>
</evidence>
<dbReference type="GO" id="GO:0005524">
    <property type="term" value="F:ATP binding"/>
    <property type="evidence" value="ECO:0007669"/>
    <property type="project" value="UniProtKB-KW"/>
</dbReference>
<dbReference type="InterPro" id="IPR014014">
    <property type="entry name" value="RNA_helicase_DEAD_Q_motif"/>
</dbReference>
<dbReference type="InterPro" id="IPR050079">
    <property type="entry name" value="DEAD_box_RNA_helicase"/>
</dbReference>
<evidence type="ECO:0000256" key="6">
    <source>
        <dbReference type="PROSITE-ProRule" id="PRU00552"/>
    </source>
</evidence>
<dbReference type="PROSITE" id="PS51194">
    <property type="entry name" value="HELICASE_CTER"/>
    <property type="match status" value="1"/>
</dbReference>
<dbReference type="InterPro" id="IPR027417">
    <property type="entry name" value="P-loop_NTPase"/>
</dbReference>
<dbReference type="Pfam" id="PF03880">
    <property type="entry name" value="DbpA"/>
    <property type="match status" value="1"/>
</dbReference>
<dbReference type="EMBL" id="FWZT01000044">
    <property type="protein sequence ID" value="SMF83057.1"/>
    <property type="molecule type" value="Genomic_DNA"/>
</dbReference>
<dbReference type="GO" id="GO:0003724">
    <property type="term" value="F:RNA helicase activity"/>
    <property type="evidence" value="ECO:0007669"/>
    <property type="project" value="InterPro"/>
</dbReference>
<dbReference type="InterPro" id="IPR012677">
    <property type="entry name" value="Nucleotide-bd_a/b_plait_sf"/>
</dbReference>
<dbReference type="CDD" id="cd18787">
    <property type="entry name" value="SF2_C_DEAD"/>
    <property type="match status" value="1"/>
</dbReference>
<dbReference type="InterPro" id="IPR000629">
    <property type="entry name" value="RNA-helicase_DEAD-box_CS"/>
</dbReference>
<dbReference type="Pfam" id="PF00270">
    <property type="entry name" value="DEAD"/>
    <property type="match status" value="1"/>
</dbReference>
<feature type="domain" description="Helicase C-terminal" evidence="9">
    <location>
        <begin position="216"/>
        <end position="377"/>
    </location>
</feature>
<evidence type="ECO:0000259" key="9">
    <source>
        <dbReference type="PROSITE" id="PS51194"/>
    </source>
</evidence>
<dbReference type="GO" id="GO:0003676">
    <property type="term" value="F:nucleic acid binding"/>
    <property type="evidence" value="ECO:0007669"/>
    <property type="project" value="InterPro"/>
</dbReference>
<feature type="domain" description="Helicase ATP-binding" evidence="8">
    <location>
        <begin position="35"/>
        <end position="206"/>
    </location>
</feature>